<feature type="compositionally biased region" description="Polar residues" evidence="1">
    <location>
        <begin position="267"/>
        <end position="284"/>
    </location>
</feature>
<sequence>MIAGRYKSAEYLHYYHHYHHPSEHQLLARDFFDSEQHNYHCQRHQQKKHNSVRRSSLQPQHNHRHHQQQHNYPWEYNNHPHYHNYHHFIGNDAAPNYAFEATNDENAFDSSAFAGANWPNHRRPRRQLPLEPKVGAEAELPLLKSAHSANTLLGRKSSNQQHHYQMMIGTGVPMASANGTSNSWSNRLNKAGNGTEQWCQENRDTSVIQRSSHPSLFSDTEAKRIWQTAANQPDQQPHQSQRPPGSSRQIVMATSPKVRALRRGISTAINSSKPRPSLISQRSLQGPIGSPKLAPKKRSNHRPMAPNDQQLNWGINLSDTNSRRKNTSGAFFCASNSSSSSPFTPNEAFPSHFTPPSAGAGSSHDIDSPQSTNSPIQPPQCFSLLFTKQHHLSNVRANSNPTICLRRGGGIERQILRRSPNSDLAPRFQRHHHQLNGDQQQRQAPDECSRGSSFSSESAPAGRNGAAAIAGGGGGGGSGSSTEHDPDNIDPVYLALKQATEKYGTPAGSRRGSQNVVTMMVDSSTPSPRDLSQTSLQDSGTYSGNEYCGAGALLRHHPPFATGGGSTPQLHGISVGKGSSVGISGNSDCVNSTNYQQQLSSGGRRPKLSEKMKSLSLDCAEMPDPVQNGMANRQQQYKSKPIRSARGALTSVQQSFDKSASPNGRQQIGPLGAVQLAPHKQRRLPPVPSAAPQQQAVIVPQQQQHNNNNSNIMHIIIHEYSSADCVLRPGDRVVVVVDNGDPDWKHGFKFNDCLEHLLTFPSSCVAAYHMEEQPMKLLQSCNLVEQKIRLYRDQIVFAQPNGLSEDGRLLLVRNEHSKLAHCPLHFLTLT</sequence>
<feature type="compositionally biased region" description="Low complexity" evidence="1">
    <location>
        <begin position="450"/>
        <end position="469"/>
    </location>
</feature>
<protein>
    <recommendedName>
        <fullName evidence="2">STAC3-related SH3 domain-containing protein</fullName>
    </recommendedName>
</protein>
<feature type="compositionally biased region" description="Polar residues" evidence="1">
    <location>
        <begin position="230"/>
        <end position="249"/>
    </location>
</feature>
<organism evidence="3 4">
    <name type="scientific">Heterodera trifolii</name>
    <dbReference type="NCBI Taxonomy" id="157864"/>
    <lineage>
        <taxon>Eukaryota</taxon>
        <taxon>Metazoa</taxon>
        <taxon>Ecdysozoa</taxon>
        <taxon>Nematoda</taxon>
        <taxon>Chromadorea</taxon>
        <taxon>Rhabditida</taxon>
        <taxon>Tylenchina</taxon>
        <taxon>Tylenchomorpha</taxon>
        <taxon>Tylenchoidea</taxon>
        <taxon>Heteroderidae</taxon>
        <taxon>Heteroderinae</taxon>
        <taxon>Heterodera</taxon>
    </lineage>
</organism>
<feature type="region of interest" description="Disordered" evidence="1">
    <location>
        <begin position="432"/>
        <end position="489"/>
    </location>
</feature>
<evidence type="ECO:0000256" key="1">
    <source>
        <dbReference type="SAM" id="MobiDB-lite"/>
    </source>
</evidence>
<feature type="region of interest" description="Disordered" evidence="1">
    <location>
        <begin position="43"/>
        <end position="69"/>
    </location>
</feature>
<feature type="region of interest" description="Disordered" evidence="1">
    <location>
        <begin position="230"/>
        <end position="250"/>
    </location>
</feature>
<feature type="domain" description="STAC3-related SH3" evidence="2">
    <location>
        <begin position="771"/>
        <end position="829"/>
    </location>
</feature>
<dbReference type="AlphaFoldDB" id="A0ABD2M3D3"/>
<dbReference type="InterPro" id="IPR059031">
    <property type="entry name" value="SH3_20"/>
</dbReference>
<evidence type="ECO:0000313" key="4">
    <source>
        <dbReference type="Proteomes" id="UP001620626"/>
    </source>
</evidence>
<feature type="region of interest" description="Disordered" evidence="1">
    <location>
        <begin position="177"/>
        <end position="215"/>
    </location>
</feature>
<accession>A0ABD2M3D3</accession>
<name>A0ABD2M3D3_9BILA</name>
<evidence type="ECO:0000259" key="2">
    <source>
        <dbReference type="Pfam" id="PF26085"/>
    </source>
</evidence>
<feature type="region of interest" description="Disordered" evidence="1">
    <location>
        <begin position="335"/>
        <end position="380"/>
    </location>
</feature>
<gene>
    <name evidence="3" type="ORF">niasHT_008646</name>
</gene>
<comment type="caution">
    <text evidence="3">The sequence shown here is derived from an EMBL/GenBank/DDBJ whole genome shotgun (WGS) entry which is preliminary data.</text>
</comment>
<feature type="region of interest" description="Disordered" evidence="1">
    <location>
        <begin position="521"/>
        <end position="542"/>
    </location>
</feature>
<proteinExistence type="predicted"/>
<dbReference type="EMBL" id="JBICBT010000168">
    <property type="protein sequence ID" value="KAL3121931.1"/>
    <property type="molecule type" value="Genomic_DNA"/>
</dbReference>
<feature type="compositionally biased region" description="Basic residues" evidence="1">
    <location>
        <begin position="43"/>
        <end position="52"/>
    </location>
</feature>
<feature type="compositionally biased region" description="Gly residues" evidence="1">
    <location>
        <begin position="470"/>
        <end position="479"/>
    </location>
</feature>
<reference evidence="3 4" key="1">
    <citation type="submission" date="2024-10" db="EMBL/GenBank/DDBJ databases">
        <authorList>
            <person name="Kim D."/>
        </authorList>
    </citation>
    <scope>NUCLEOTIDE SEQUENCE [LARGE SCALE GENOMIC DNA]</scope>
    <source>
        <strain evidence="3">BH-2024</strain>
    </source>
</reference>
<dbReference type="Pfam" id="PF26085">
    <property type="entry name" value="SH3_20"/>
    <property type="match status" value="1"/>
</dbReference>
<dbReference type="Proteomes" id="UP001620626">
    <property type="component" value="Unassembled WGS sequence"/>
</dbReference>
<evidence type="ECO:0000313" key="3">
    <source>
        <dbReference type="EMBL" id="KAL3121931.1"/>
    </source>
</evidence>
<feature type="region of interest" description="Disordered" evidence="1">
    <location>
        <begin position="266"/>
        <end position="320"/>
    </location>
</feature>
<feature type="compositionally biased region" description="Polar residues" evidence="1">
    <location>
        <begin position="307"/>
        <end position="320"/>
    </location>
</feature>
<keyword evidence="4" id="KW-1185">Reference proteome</keyword>